<accession>A0A0H2KMM0</accession>
<dbReference type="Proteomes" id="UP000035265">
    <property type="component" value="Unassembled WGS sequence"/>
</dbReference>
<evidence type="ECO:0000313" key="2">
    <source>
        <dbReference type="EMBL" id="KLN33094.1"/>
    </source>
</evidence>
<organism evidence="2 3">
    <name type="scientific">Cellulosimicrobium funkei</name>
    <dbReference type="NCBI Taxonomy" id="264251"/>
    <lineage>
        <taxon>Bacteria</taxon>
        <taxon>Bacillati</taxon>
        <taxon>Actinomycetota</taxon>
        <taxon>Actinomycetes</taxon>
        <taxon>Micrococcales</taxon>
        <taxon>Promicromonosporaceae</taxon>
        <taxon>Cellulosimicrobium</taxon>
    </lineage>
</organism>
<protein>
    <submittedName>
        <fullName evidence="2">Uncharacterized protein</fullName>
    </submittedName>
</protein>
<keyword evidence="3" id="KW-1185">Reference proteome</keyword>
<proteinExistence type="predicted"/>
<comment type="caution">
    <text evidence="2">The sequence shown here is derived from an EMBL/GenBank/DDBJ whole genome shotgun (WGS) entry which is preliminary data.</text>
</comment>
<reference evidence="2 3" key="1">
    <citation type="submission" date="2014-05" db="EMBL/GenBank/DDBJ databases">
        <title>Cellulosimicrobium funkei U11 genome.</title>
        <authorList>
            <person name="Hu C."/>
            <person name="Gong Y."/>
            <person name="Wan W."/>
            <person name="Jiang M."/>
        </authorList>
    </citation>
    <scope>NUCLEOTIDE SEQUENCE [LARGE SCALE GENOMIC DNA]</scope>
    <source>
        <strain evidence="2 3">U11</strain>
    </source>
</reference>
<dbReference type="STRING" id="264251.FB00_19325"/>
<keyword evidence="1" id="KW-0472">Membrane</keyword>
<name>A0A0H2KMM0_9MICO</name>
<sequence length="83" mass="8950">MLVVSALSVEVVHTPAAHFNGSWTQRYAAGVSVTDLVPLADVGTTWTTVRFLVYPALGVAMDVTYLACESVPRRSRRRACPSA</sequence>
<dbReference type="PATRIC" id="fig|264251.5.peg.3916"/>
<evidence type="ECO:0000256" key="1">
    <source>
        <dbReference type="SAM" id="Phobius"/>
    </source>
</evidence>
<dbReference type="AlphaFoldDB" id="A0A0H2KMM0"/>
<evidence type="ECO:0000313" key="3">
    <source>
        <dbReference type="Proteomes" id="UP000035265"/>
    </source>
</evidence>
<feature type="transmembrane region" description="Helical" evidence="1">
    <location>
        <begin position="51"/>
        <end position="68"/>
    </location>
</feature>
<keyword evidence="1" id="KW-0812">Transmembrane</keyword>
<keyword evidence="1" id="KW-1133">Transmembrane helix</keyword>
<gene>
    <name evidence="2" type="ORF">FB00_19325</name>
</gene>
<dbReference type="EMBL" id="JNBQ01000046">
    <property type="protein sequence ID" value="KLN33094.1"/>
    <property type="molecule type" value="Genomic_DNA"/>
</dbReference>